<gene>
    <name evidence="1" type="ORF">ElyMa_004068700</name>
</gene>
<dbReference type="EMBL" id="BMAT01008265">
    <property type="protein sequence ID" value="GFR81390.1"/>
    <property type="molecule type" value="Genomic_DNA"/>
</dbReference>
<protein>
    <submittedName>
        <fullName evidence="1">Uncharacterized protein</fullName>
    </submittedName>
</protein>
<evidence type="ECO:0000313" key="2">
    <source>
        <dbReference type="Proteomes" id="UP000762676"/>
    </source>
</evidence>
<name>A0AAV4G8M7_9GAST</name>
<proteinExistence type="predicted"/>
<comment type="caution">
    <text evidence="1">The sequence shown here is derived from an EMBL/GenBank/DDBJ whole genome shotgun (WGS) entry which is preliminary data.</text>
</comment>
<sequence>MFSKHLIKTGVQIEEKFTLPPPPFTNYVYTFCNHPPSTPRKKIKKKEKKNENHTFNTTEKWRIIPSLFYRESELIGRLEYCHPGASRPRGRWYRHTTHCGMHVFHQTPPGSSAFQRF</sequence>
<evidence type="ECO:0000313" key="1">
    <source>
        <dbReference type="EMBL" id="GFR81390.1"/>
    </source>
</evidence>
<dbReference type="Proteomes" id="UP000762676">
    <property type="component" value="Unassembled WGS sequence"/>
</dbReference>
<organism evidence="1 2">
    <name type="scientific">Elysia marginata</name>
    <dbReference type="NCBI Taxonomy" id="1093978"/>
    <lineage>
        <taxon>Eukaryota</taxon>
        <taxon>Metazoa</taxon>
        <taxon>Spiralia</taxon>
        <taxon>Lophotrochozoa</taxon>
        <taxon>Mollusca</taxon>
        <taxon>Gastropoda</taxon>
        <taxon>Heterobranchia</taxon>
        <taxon>Euthyneura</taxon>
        <taxon>Panpulmonata</taxon>
        <taxon>Sacoglossa</taxon>
        <taxon>Placobranchoidea</taxon>
        <taxon>Plakobranchidae</taxon>
        <taxon>Elysia</taxon>
    </lineage>
</organism>
<reference evidence="1 2" key="1">
    <citation type="journal article" date="2021" name="Elife">
        <title>Chloroplast acquisition without the gene transfer in kleptoplastic sea slugs, Plakobranchus ocellatus.</title>
        <authorList>
            <person name="Maeda T."/>
            <person name="Takahashi S."/>
            <person name="Yoshida T."/>
            <person name="Shimamura S."/>
            <person name="Takaki Y."/>
            <person name="Nagai Y."/>
            <person name="Toyoda A."/>
            <person name="Suzuki Y."/>
            <person name="Arimoto A."/>
            <person name="Ishii H."/>
            <person name="Satoh N."/>
            <person name="Nishiyama T."/>
            <person name="Hasebe M."/>
            <person name="Maruyama T."/>
            <person name="Minagawa J."/>
            <person name="Obokata J."/>
            <person name="Shigenobu S."/>
        </authorList>
    </citation>
    <scope>NUCLEOTIDE SEQUENCE [LARGE SCALE GENOMIC DNA]</scope>
</reference>
<accession>A0AAV4G8M7</accession>
<dbReference type="AlphaFoldDB" id="A0AAV4G8M7"/>
<keyword evidence="2" id="KW-1185">Reference proteome</keyword>